<evidence type="ECO:0000313" key="1">
    <source>
        <dbReference type="EMBL" id="KIK15990.1"/>
    </source>
</evidence>
<dbReference type="AlphaFoldDB" id="A0A0C9XUE6"/>
<dbReference type="Proteomes" id="UP000054018">
    <property type="component" value="Unassembled WGS sequence"/>
</dbReference>
<evidence type="ECO:0000313" key="2">
    <source>
        <dbReference type="Proteomes" id="UP000054018"/>
    </source>
</evidence>
<reference evidence="2" key="2">
    <citation type="submission" date="2015-01" db="EMBL/GenBank/DDBJ databases">
        <title>Evolutionary Origins and Diversification of the Mycorrhizal Mutualists.</title>
        <authorList>
            <consortium name="DOE Joint Genome Institute"/>
            <consortium name="Mycorrhizal Genomics Consortium"/>
            <person name="Kohler A."/>
            <person name="Kuo A."/>
            <person name="Nagy L.G."/>
            <person name="Floudas D."/>
            <person name="Copeland A."/>
            <person name="Barry K.W."/>
            <person name="Cichocki N."/>
            <person name="Veneault-Fourrey C."/>
            <person name="LaButti K."/>
            <person name="Lindquist E.A."/>
            <person name="Lipzen A."/>
            <person name="Lundell T."/>
            <person name="Morin E."/>
            <person name="Murat C."/>
            <person name="Riley R."/>
            <person name="Ohm R."/>
            <person name="Sun H."/>
            <person name="Tunlid A."/>
            <person name="Henrissat B."/>
            <person name="Grigoriev I.V."/>
            <person name="Hibbett D.S."/>
            <person name="Martin F."/>
        </authorList>
    </citation>
    <scope>NUCLEOTIDE SEQUENCE [LARGE SCALE GENOMIC DNA]</scope>
    <source>
        <strain evidence="2">441</strain>
    </source>
</reference>
<protein>
    <submittedName>
        <fullName evidence="1">Uncharacterized protein</fullName>
    </submittedName>
</protein>
<reference evidence="1 2" key="1">
    <citation type="submission" date="2014-04" db="EMBL/GenBank/DDBJ databases">
        <authorList>
            <consortium name="DOE Joint Genome Institute"/>
            <person name="Kuo A."/>
            <person name="Kohler A."/>
            <person name="Costa M.D."/>
            <person name="Nagy L.G."/>
            <person name="Floudas D."/>
            <person name="Copeland A."/>
            <person name="Barry K.W."/>
            <person name="Cichocki N."/>
            <person name="Veneault-Fourrey C."/>
            <person name="LaButti K."/>
            <person name="Lindquist E.A."/>
            <person name="Lipzen A."/>
            <person name="Lundell T."/>
            <person name="Morin E."/>
            <person name="Murat C."/>
            <person name="Sun H."/>
            <person name="Tunlid A."/>
            <person name="Henrissat B."/>
            <person name="Grigoriev I.V."/>
            <person name="Hibbett D.S."/>
            <person name="Martin F."/>
            <person name="Nordberg H.P."/>
            <person name="Cantor M.N."/>
            <person name="Hua S.X."/>
        </authorList>
    </citation>
    <scope>NUCLEOTIDE SEQUENCE [LARGE SCALE GENOMIC DNA]</scope>
    <source>
        <strain evidence="1 2">441</strain>
    </source>
</reference>
<dbReference type="EMBL" id="KN833870">
    <property type="protein sequence ID" value="KIK15990.1"/>
    <property type="molecule type" value="Genomic_DNA"/>
</dbReference>
<proteinExistence type="predicted"/>
<accession>A0A0C9XUE6</accession>
<organism evidence="1 2">
    <name type="scientific">Pisolithus microcarpus 441</name>
    <dbReference type="NCBI Taxonomy" id="765257"/>
    <lineage>
        <taxon>Eukaryota</taxon>
        <taxon>Fungi</taxon>
        <taxon>Dikarya</taxon>
        <taxon>Basidiomycota</taxon>
        <taxon>Agaricomycotina</taxon>
        <taxon>Agaricomycetes</taxon>
        <taxon>Agaricomycetidae</taxon>
        <taxon>Boletales</taxon>
        <taxon>Sclerodermatineae</taxon>
        <taxon>Pisolithaceae</taxon>
        <taxon>Pisolithus</taxon>
    </lineage>
</organism>
<keyword evidence="2" id="KW-1185">Reference proteome</keyword>
<gene>
    <name evidence="1" type="ORF">PISMIDRAFT_16130</name>
</gene>
<name>A0A0C9XUE6_9AGAM</name>
<dbReference type="HOGENOM" id="CLU_3051236_0_0_1"/>
<sequence length="54" mass="6299">MPGVDASRFLHKLQEAVWDTAYCRYHAWRYDNKPQWDVPDLDPGPSSKHLALSE</sequence>